<gene>
    <name evidence="6" type="ORF">OFUS_LOCUS5019</name>
</gene>
<dbReference type="PANTHER" id="PTHR10188">
    <property type="entry name" value="L-ASPARAGINASE"/>
    <property type="match status" value="1"/>
</dbReference>
<dbReference type="CDD" id="cd04513">
    <property type="entry name" value="Glycosylasparaginase"/>
    <property type="match status" value="1"/>
</dbReference>
<keyword evidence="5" id="KW-1133">Transmembrane helix</keyword>
<evidence type="ECO:0000256" key="5">
    <source>
        <dbReference type="SAM" id="Phobius"/>
    </source>
</evidence>
<dbReference type="Gene3D" id="3.60.20.30">
    <property type="entry name" value="(Glycosyl)asparaginase"/>
    <property type="match status" value="1"/>
</dbReference>
<keyword evidence="5" id="KW-0472">Membrane</keyword>
<evidence type="ECO:0000256" key="1">
    <source>
        <dbReference type="ARBA" id="ARBA00010872"/>
    </source>
</evidence>
<feature type="active site" description="Nucleophile" evidence="2">
    <location>
        <position position="239"/>
    </location>
</feature>
<evidence type="ECO:0000256" key="3">
    <source>
        <dbReference type="PIRSR" id="PIRSR600246-2"/>
    </source>
</evidence>
<dbReference type="GO" id="GO:0005764">
    <property type="term" value="C:lysosome"/>
    <property type="evidence" value="ECO:0007669"/>
    <property type="project" value="TreeGrafter"/>
</dbReference>
<sequence length="385" mass="42195">HVLLYLYSLNKLDLRGKMDFNYLLYSMLLCSMCCGLTFGQGSVPIVLATWGFAQQPTDKAWEKLQANKGPLDAVQSGCEYCEFNHCASSVGYANNFDENGETTLDAMLMEGKTHKVGGVAAIKRVVNAIGVARAVMDYTTHTLLTGESATSFAREMGFPVLEKTTLTNATLFQYLRWRYRDCQPNNRKNVKNKCLCGPYSPLDSVEEHSPNELTTWKDLILLKKLAGDASMENLDDHDTLGVLAIDAKGDIAAGVTTNGMRRKVPGRVGDSPIPGSGAYVDNDIGGAVCTGDGDIMMRFLPSYHAVQMLQFGLTPTQAGHDAMLRILKVYPFFSGACIVVNKQGEHGAGCTMARFPMYVRTSNMDSATLLRVNCTIPETPYFNIK</sequence>
<name>A0A8S4NB42_OWEFU</name>
<evidence type="ECO:0008006" key="8">
    <source>
        <dbReference type="Google" id="ProtNLM"/>
    </source>
</evidence>
<evidence type="ECO:0000313" key="7">
    <source>
        <dbReference type="Proteomes" id="UP000749559"/>
    </source>
</evidence>
<dbReference type="EMBL" id="CAIIXF020000002">
    <property type="protein sequence ID" value="CAH1778047.1"/>
    <property type="molecule type" value="Genomic_DNA"/>
</dbReference>
<evidence type="ECO:0000313" key="6">
    <source>
        <dbReference type="EMBL" id="CAH1778047.1"/>
    </source>
</evidence>
<keyword evidence="7" id="KW-1185">Reference proteome</keyword>
<feature type="non-terminal residue" evidence="6">
    <location>
        <position position="385"/>
    </location>
</feature>
<dbReference type="GO" id="GO:0003948">
    <property type="term" value="F:N4-(beta-N-acetylglucosaminyl)-L-asparaginase activity"/>
    <property type="evidence" value="ECO:0007669"/>
    <property type="project" value="TreeGrafter"/>
</dbReference>
<dbReference type="Pfam" id="PF01112">
    <property type="entry name" value="Asparaginase_2"/>
    <property type="match status" value="1"/>
</dbReference>
<dbReference type="PANTHER" id="PTHR10188:SF6">
    <property type="entry name" value="N(4)-(BETA-N-ACETYLGLUCOSAMINYL)-L-ASPARAGINASE"/>
    <property type="match status" value="1"/>
</dbReference>
<organism evidence="6 7">
    <name type="scientific">Owenia fusiformis</name>
    <name type="common">Polychaete worm</name>
    <dbReference type="NCBI Taxonomy" id="6347"/>
    <lineage>
        <taxon>Eukaryota</taxon>
        <taxon>Metazoa</taxon>
        <taxon>Spiralia</taxon>
        <taxon>Lophotrochozoa</taxon>
        <taxon>Annelida</taxon>
        <taxon>Polychaeta</taxon>
        <taxon>Sedentaria</taxon>
        <taxon>Canalipalpata</taxon>
        <taxon>Sabellida</taxon>
        <taxon>Oweniida</taxon>
        <taxon>Oweniidae</taxon>
        <taxon>Owenia</taxon>
    </lineage>
</organism>
<dbReference type="InterPro" id="IPR000246">
    <property type="entry name" value="Peptidase_T2"/>
</dbReference>
<proteinExistence type="inferred from homology"/>
<reference evidence="6" key="1">
    <citation type="submission" date="2022-03" db="EMBL/GenBank/DDBJ databases">
        <authorList>
            <person name="Martin C."/>
        </authorList>
    </citation>
    <scope>NUCLEOTIDE SEQUENCE</scope>
</reference>
<accession>A0A8S4NB42</accession>
<feature type="binding site" evidence="3">
    <location>
        <begin position="267"/>
        <end position="270"/>
    </location>
    <ligand>
        <name>substrate</name>
    </ligand>
</feature>
<comment type="caution">
    <text evidence="6">The sequence shown here is derived from an EMBL/GenBank/DDBJ whole genome shotgun (WGS) entry which is preliminary data.</text>
</comment>
<evidence type="ECO:0000256" key="4">
    <source>
        <dbReference type="PIRSR" id="PIRSR600246-3"/>
    </source>
</evidence>
<feature type="non-terminal residue" evidence="6">
    <location>
        <position position="1"/>
    </location>
</feature>
<keyword evidence="5" id="KW-0812">Transmembrane</keyword>
<feature type="binding site" evidence="3">
    <location>
        <begin position="290"/>
        <end position="293"/>
    </location>
    <ligand>
        <name>substrate</name>
    </ligand>
</feature>
<evidence type="ECO:0000256" key="2">
    <source>
        <dbReference type="PIRSR" id="PIRSR600246-1"/>
    </source>
</evidence>
<dbReference type="OrthoDB" id="188713at2759"/>
<feature type="site" description="Cleavage; by autolysis" evidence="4">
    <location>
        <begin position="238"/>
        <end position="239"/>
    </location>
</feature>
<dbReference type="Proteomes" id="UP000749559">
    <property type="component" value="Unassembled WGS sequence"/>
</dbReference>
<dbReference type="SUPFAM" id="SSF56235">
    <property type="entry name" value="N-terminal nucleophile aminohydrolases (Ntn hydrolases)"/>
    <property type="match status" value="1"/>
</dbReference>
<comment type="similarity">
    <text evidence="1">Belongs to the Ntn-hydrolase family.</text>
</comment>
<protein>
    <recommendedName>
        <fullName evidence="8">Aspartylglucosaminidase</fullName>
    </recommendedName>
</protein>
<feature type="transmembrane region" description="Helical" evidence="5">
    <location>
        <begin position="20"/>
        <end position="39"/>
    </location>
</feature>
<dbReference type="AlphaFoldDB" id="A0A8S4NB42"/>
<dbReference type="InterPro" id="IPR029055">
    <property type="entry name" value="Ntn_hydrolases_N"/>
</dbReference>
<dbReference type="FunFam" id="3.60.20.30:FF:000005">
    <property type="entry name" value="N(4)-(Beta-N-acetylglucosaminyl)-L-asparaginase"/>
    <property type="match status" value="1"/>
</dbReference>